<accession>A0A8S0VL22</accession>
<dbReference type="Gramene" id="OE9A063564T1">
    <property type="protein sequence ID" value="OE9A063564C1"/>
    <property type="gene ID" value="OE9A063564"/>
</dbReference>
<dbReference type="PANTHER" id="PTHR15503">
    <property type="entry name" value="LDOC1 RELATED"/>
    <property type="match status" value="1"/>
</dbReference>
<comment type="caution">
    <text evidence="2">The sequence shown here is derived from an EMBL/GenBank/DDBJ whole genome shotgun (WGS) entry which is preliminary data.</text>
</comment>
<evidence type="ECO:0000313" key="2">
    <source>
        <dbReference type="EMBL" id="CAA3033634.1"/>
    </source>
</evidence>
<keyword evidence="3" id="KW-1185">Reference proteome</keyword>
<dbReference type="CDD" id="cd00303">
    <property type="entry name" value="retropepsin_like"/>
    <property type="match status" value="1"/>
</dbReference>
<sequence>HWWDSMPRTRTPKQQLAITWEQFKEEVMDKYFPQSLRDFKENKFLQLKQVNMSLTDYERKFDQLSRYAPHLVNTKIKKTRRFEQGLNPDLSIILMSHRFTLYREMLEQAHAIWYQKANAEQHLQLYNHASKAMVATVAPCPKCGKPHRGECLYGKNAYFWCGKSRHIARDCPTFAQRKDDNNDQNKKGKARVFTLTQKDAEGNSNVITGILLAANTPTYILFDSGATHSFVSTSFIAKSSITWKTLEANLYMIYMKDFDVILGMDWLGCNYATIRCRERE</sequence>
<dbReference type="OrthoDB" id="1751882at2759"/>
<dbReference type="PANTHER" id="PTHR15503:SF45">
    <property type="entry name" value="RNA-DIRECTED DNA POLYMERASE HOMOLOG"/>
    <property type="match status" value="1"/>
</dbReference>
<feature type="non-terminal residue" evidence="2">
    <location>
        <position position="280"/>
    </location>
</feature>
<organism evidence="2 3">
    <name type="scientific">Olea europaea subsp. europaea</name>
    <dbReference type="NCBI Taxonomy" id="158383"/>
    <lineage>
        <taxon>Eukaryota</taxon>
        <taxon>Viridiplantae</taxon>
        <taxon>Streptophyta</taxon>
        <taxon>Embryophyta</taxon>
        <taxon>Tracheophyta</taxon>
        <taxon>Spermatophyta</taxon>
        <taxon>Magnoliopsida</taxon>
        <taxon>eudicotyledons</taxon>
        <taxon>Gunneridae</taxon>
        <taxon>Pentapetalae</taxon>
        <taxon>asterids</taxon>
        <taxon>lamiids</taxon>
        <taxon>Lamiales</taxon>
        <taxon>Oleaceae</taxon>
        <taxon>Oleeae</taxon>
        <taxon>Olea</taxon>
    </lineage>
</organism>
<evidence type="ECO:0000313" key="3">
    <source>
        <dbReference type="Proteomes" id="UP000594638"/>
    </source>
</evidence>
<dbReference type="Pfam" id="PF03732">
    <property type="entry name" value="Retrotrans_gag"/>
    <property type="match status" value="1"/>
</dbReference>
<dbReference type="AlphaFoldDB" id="A0A8S0VL22"/>
<dbReference type="SUPFAM" id="SSF50630">
    <property type="entry name" value="Acid proteases"/>
    <property type="match status" value="1"/>
</dbReference>
<dbReference type="InterPro" id="IPR021109">
    <property type="entry name" value="Peptidase_aspartic_dom_sf"/>
</dbReference>
<dbReference type="EMBL" id="CACTIH010010819">
    <property type="protein sequence ID" value="CAA3033634.1"/>
    <property type="molecule type" value="Genomic_DNA"/>
</dbReference>
<reference evidence="2 3" key="1">
    <citation type="submission" date="2019-12" db="EMBL/GenBank/DDBJ databases">
        <authorList>
            <person name="Alioto T."/>
            <person name="Alioto T."/>
            <person name="Gomez Garrido J."/>
        </authorList>
    </citation>
    <scope>NUCLEOTIDE SEQUENCE [LARGE SCALE GENOMIC DNA]</scope>
</reference>
<dbReference type="Proteomes" id="UP000594638">
    <property type="component" value="Unassembled WGS sequence"/>
</dbReference>
<protein>
    <recommendedName>
        <fullName evidence="1">Retrotransposon gag domain-containing protein</fullName>
    </recommendedName>
</protein>
<dbReference type="Pfam" id="PF08284">
    <property type="entry name" value="RVP_2"/>
    <property type="match status" value="1"/>
</dbReference>
<name>A0A8S0VL22_OLEEU</name>
<proteinExistence type="predicted"/>
<feature type="domain" description="Retrotransposon gag" evidence="1">
    <location>
        <begin position="1"/>
        <end position="88"/>
    </location>
</feature>
<gene>
    <name evidence="2" type="ORF">OLEA9_A063564</name>
</gene>
<dbReference type="InterPro" id="IPR005162">
    <property type="entry name" value="Retrotrans_gag_dom"/>
</dbReference>
<dbReference type="InterPro" id="IPR032567">
    <property type="entry name" value="RTL1-rel"/>
</dbReference>
<evidence type="ECO:0000259" key="1">
    <source>
        <dbReference type="Pfam" id="PF03732"/>
    </source>
</evidence>
<feature type="non-terminal residue" evidence="2">
    <location>
        <position position="1"/>
    </location>
</feature>